<dbReference type="SMART" id="SM00109">
    <property type="entry name" value="C1"/>
    <property type="match status" value="1"/>
</dbReference>
<dbReference type="SUPFAM" id="SSF57889">
    <property type="entry name" value="Cysteine-rich domain"/>
    <property type="match status" value="1"/>
</dbReference>
<feature type="compositionally biased region" description="Basic and acidic residues" evidence="3">
    <location>
        <begin position="51"/>
        <end position="62"/>
    </location>
</feature>
<dbReference type="PROSITE" id="PS00479">
    <property type="entry name" value="ZF_DAG_PE_1"/>
    <property type="match status" value="1"/>
</dbReference>
<dbReference type="Proteomes" id="UP000054359">
    <property type="component" value="Unassembled WGS sequence"/>
</dbReference>
<organism evidence="5 6">
    <name type="scientific">Stegodyphus mimosarum</name>
    <name type="common">African social velvet spider</name>
    <dbReference type="NCBI Taxonomy" id="407821"/>
    <lineage>
        <taxon>Eukaryota</taxon>
        <taxon>Metazoa</taxon>
        <taxon>Ecdysozoa</taxon>
        <taxon>Arthropoda</taxon>
        <taxon>Chelicerata</taxon>
        <taxon>Arachnida</taxon>
        <taxon>Araneae</taxon>
        <taxon>Araneomorphae</taxon>
        <taxon>Entelegynae</taxon>
        <taxon>Eresoidea</taxon>
        <taxon>Eresidae</taxon>
        <taxon>Stegodyphus</taxon>
    </lineage>
</organism>
<evidence type="ECO:0000313" key="5">
    <source>
        <dbReference type="EMBL" id="KFM78445.1"/>
    </source>
</evidence>
<dbReference type="InterPro" id="IPR002219">
    <property type="entry name" value="PKC_DAG/PE"/>
</dbReference>
<dbReference type="OrthoDB" id="9976063at2759"/>
<dbReference type="GO" id="GO:0016301">
    <property type="term" value="F:kinase activity"/>
    <property type="evidence" value="ECO:0007669"/>
    <property type="project" value="UniProtKB-KW"/>
</dbReference>
<dbReference type="CDD" id="cd20831">
    <property type="entry name" value="C1_dGM13116p-like"/>
    <property type="match status" value="1"/>
</dbReference>
<proteinExistence type="predicted"/>
<dbReference type="Gene3D" id="3.30.60.20">
    <property type="match status" value="1"/>
</dbReference>
<dbReference type="InterPro" id="IPR039934">
    <property type="entry name" value="C2CD2/C2CD2L"/>
</dbReference>
<evidence type="ECO:0000256" key="2">
    <source>
        <dbReference type="ARBA" id="ARBA00022833"/>
    </source>
</evidence>
<dbReference type="OMA" id="MHFIASR"/>
<evidence type="ECO:0000256" key="1">
    <source>
        <dbReference type="ARBA" id="ARBA00022723"/>
    </source>
</evidence>
<protein>
    <submittedName>
        <fullName evidence="5">Protein kinase C-like 3</fullName>
    </submittedName>
</protein>
<keyword evidence="5" id="KW-0808">Transferase</keyword>
<sequence length="261" mass="28949">MDKCGQWQEVQEPDSSVSESLEASPASRVSKDSCTSYSESVPSSPSQGQSGDDRSRSKEKKTFIGSLKRKLSFRKPRSKSAENRSESAESNYSHGSSRSASTDRFKHVPGQKLSPFKGKFMGSTRSSLSEASGISASSSRTYINENSTLVVETNENGIIKRYLIPNSLINRSKWKKRGVKLHIFNDHVFVAKHLSGSTTCKVCQKYLTRRPGKQGYECRGCNLQCHKSCHVKVTTYCSNSSINSMEVEYIHDPRGATPKSI</sequence>
<dbReference type="PROSITE" id="PS50081">
    <property type="entry name" value="ZF_DAG_PE_2"/>
    <property type="match status" value="1"/>
</dbReference>
<evidence type="ECO:0000259" key="4">
    <source>
        <dbReference type="PROSITE" id="PS50081"/>
    </source>
</evidence>
<dbReference type="STRING" id="407821.A0A087UM56"/>
<dbReference type="EMBL" id="KK120525">
    <property type="protein sequence ID" value="KFM78445.1"/>
    <property type="molecule type" value="Genomic_DNA"/>
</dbReference>
<feature type="non-terminal residue" evidence="5">
    <location>
        <position position="261"/>
    </location>
</feature>
<gene>
    <name evidence="5" type="ORF">X975_17261</name>
</gene>
<feature type="region of interest" description="Disordered" evidence="3">
    <location>
        <begin position="1"/>
        <end position="119"/>
    </location>
</feature>
<keyword evidence="2" id="KW-0862">Zinc</keyword>
<feature type="compositionally biased region" description="Basic residues" evidence="3">
    <location>
        <begin position="67"/>
        <end position="78"/>
    </location>
</feature>
<dbReference type="InterPro" id="IPR046349">
    <property type="entry name" value="C1-like_sf"/>
</dbReference>
<keyword evidence="1" id="KW-0479">Metal-binding</keyword>
<accession>A0A087UM56</accession>
<reference evidence="5 6" key="1">
    <citation type="submission" date="2013-11" db="EMBL/GenBank/DDBJ databases">
        <title>Genome sequencing of Stegodyphus mimosarum.</title>
        <authorList>
            <person name="Bechsgaard J."/>
        </authorList>
    </citation>
    <scope>NUCLEOTIDE SEQUENCE [LARGE SCALE GENOMIC DNA]</scope>
</reference>
<name>A0A087UM56_STEMI</name>
<feature type="domain" description="Phorbol-ester/DAG-type" evidence="4">
    <location>
        <begin position="186"/>
        <end position="237"/>
    </location>
</feature>
<dbReference type="AlphaFoldDB" id="A0A087UM56"/>
<keyword evidence="6" id="KW-1185">Reference proteome</keyword>
<keyword evidence="5" id="KW-0418">Kinase</keyword>
<dbReference type="Pfam" id="PF00130">
    <property type="entry name" value="C1_1"/>
    <property type="match status" value="1"/>
</dbReference>
<evidence type="ECO:0000313" key="6">
    <source>
        <dbReference type="Proteomes" id="UP000054359"/>
    </source>
</evidence>
<dbReference type="PANTHER" id="PTHR21119">
    <property type="entry name" value="C2 DOMAIN-CONTAINING PROTEIN"/>
    <property type="match status" value="1"/>
</dbReference>
<dbReference type="PANTHER" id="PTHR21119:SF5">
    <property type="entry name" value="C2 DOMAIN-CONTAINING PROTEIN"/>
    <property type="match status" value="1"/>
</dbReference>
<feature type="compositionally biased region" description="Low complexity" evidence="3">
    <location>
        <begin position="33"/>
        <end position="50"/>
    </location>
</feature>
<evidence type="ECO:0000256" key="3">
    <source>
        <dbReference type="SAM" id="MobiDB-lite"/>
    </source>
</evidence>
<dbReference type="GO" id="GO:0046872">
    <property type="term" value="F:metal ion binding"/>
    <property type="evidence" value="ECO:0007669"/>
    <property type="project" value="UniProtKB-KW"/>
</dbReference>